<keyword evidence="1" id="KW-1133">Transmembrane helix</keyword>
<accession>A0A919UCI1</accession>
<gene>
    <name evidence="2" type="ORF">Dsi01nite_084530</name>
</gene>
<protein>
    <submittedName>
        <fullName evidence="2">Uncharacterized protein</fullName>
    </submittedName>
</protein>
<proteinExistence type="predicted"/>
<evidence type="ECO:0000313" key="2">
    <source>
        <dbReference type="EMBL" id="GIG50412.1"/>
    </source>
</evidence>
<dbReference type="EMBL" id="BONQ01000130">
    <property type="protein sequence ID" value="GIG50412.1"/>
    <property type="molecule type" value="Genomic_DNA"/>
</dbReference>
<feature type="transmembrane region" description="Helical" evidence="1">
    <location>
        <begin position="250"/>
        <end position="270"/>
    </location>
</feature>
<organism evidence="2 3">
    <name type="scientific">Dactylosporangium siamense</name>
    <dbReference type="NCBI Taxonomy" id="685454"/>
    <lineage>
        <taxon>Bacteria</taxon>
        <taxon>Bacillati</taxon>
        <taxon>Actinomycetota</taxon>
        <taxon>Actinomycetes</taxon>
        <taxon>Micromonosporales</taxon>
        <taxon>Micromonosporaceae</taxon>
        <taxon>Dactylosporangium</taxon>
    </lineage>
</organism>
<feature type="transmembrane region" description="Helical" evidence="1">
    <location>
        <begin position="227"/>
        <end position="244"/>
    </location>
</feature>
<feature type="transmembrane region" description="Helical" evidence="1">
    <location>
        <begin position="324"/>
        <end position="340"/>
    </location>
</feature>
<sequence>MSADSLVVVPMQRRARLPTLDRGESLRFVGRASTDPVAALADRMREDCAGAVDVDEVAAILEANGINDRIADREYGMPSVFALAGRVVARTLDTAETAVHTALIDRGPTARAVVTDTLTRATIYLTPLAIGLGAVSEVDGVPPLATTGTLLLGWGGGQALSYLGYRALSERGVTAAARLLGAGFLGLAGLWALALTGTGARAYTVAAVQLALFAVAAVALVTGRERVVLAAAVPCWLATAALAAGLGPWAAFGLLCGVVALVAVAFRPVVGADVSGRMPWRRWRSWRGDIGYALLYGLVGTGQAALLRAVALDGIAPHRVPVEAVPLLVGVPLIELTLVWHQRRIAYARAVLADRGAFDRRLARISKVTVLVLSVPVALGAAIAGAVWVGLSGPGGQALAAAVLLTGVYALCLVLAAHGRAGTAALVVWWPTLLVAGVGHWAPALVHVAPTFTETLAVATLLGAGLPGLAVAALVLRDPESYR</sequence>
<keyword evidence="1" id="KW-0472">Membrane</keyword>
<name>A0A919UCI1_9ACTN</name>
<feature type="transmembrane region" description="Helical" evidence="1">
    <location>
        <begin position="200"/>
        <end position="220"/>
    </location>
</feature>
<dbReference type="Proteomes" id="UP000660611">
    <property type="component" value="Unassembled WGS sequence"/>
</dbReference>
<dbReference type="AlphaFoldDB" id="A0A919UCI1"/>
<feature type="transmembrane region" description="Helical" evidence="1">
    <location>
        <begin position="424"/>
        <end position="444"/>
    </location>
</feature>
<dbReference type="RefSeq" id="WP_203852060.1">
    <property type="nucleotide sequence ID" value="NZ_BAAAVW010000028.1"/>
</dbReference>
<feature type="transmembrane region" description="Helical" evidence="1">
    <location>
        <begin position="456"/>
        <end position="476"/>
    </location>
</feature>
<evidence type="ECO:0000256" key="1">
    <source>
        <dbReference type="SAM" id="Phobius"/>
    </source>
</evidence>
<feature type="transmembrane region" description="Helical" evidence="1">
    <location>
        <begin position="397"/>
        <end position="417"/>
    </location>
</feature>
<feature type="transmembrane region" description="Helical" evidence="1">
    <location>
        <begin position="290"/>
        <end position="312"/>
    </location>
</feature>
<evidence type="ECO:0000313" key="3">
    <source>
        <dbReference type="Proteomes" id="UP000660611"/>
    </source>
</evidence>
<comment type="caution">
    <text evidence="2">The sequence shown here is derived from an EMBL/GenBank/DDBJ whole genome shotgun (WGS) entry which is preliminary data.</text>
</comment>
<keyword evidence="1" id="KW-0812">Transmembrane</keyword>
<reference evidence="2" key="1">
    <citation type="submission" date="2021-01" db="EMBL/GenBank/DDBJ databases">
        <title>Whole genome shotgun sequence of Dactylosporangium siamense NBRC 106093.</title>
        <authorList>
            <person name="Komaki H."/>
            <person name="Tamura T."/>
        </authorList>
    </citation>
    <scope>NUCLEOTIDE SEQUENCE</scope>
    <source>
        <strain evidence="2">NBRC 106093</strain>
    </source>
</reference>
<feature type="transmembrane region" description="Helical" evidence="1">
    <location>
        <begin position="368"/>
        <end position="391"/>
    </location>
</feature>
<feature type="transmembrane region" description="Helical" evidence="1">
    <location>
        <begin position="175"/>
        <end position="194"/>
    </location>
</feature>
<keyword evidence="3" id="KW-1185">Reference proteome</keyword>